<keyword evidence="4" id="KW-0862">Zinc</keyword>
<feature type="region of interest" description="Disordered" evidence="5">
    <location>
        <begin position="1"/>
        <end position="39"/>
    </location>
</feature>
<evidence type="ECO:0000313" key="7">
    <source>
        <dbReference type="EMBL" id="WEW59417.1"/>
    </source>
</evidence>
<keyword evidence="8" id="KW-1185">Reference proteome</keyword>
<feature type="compositionally biased region" description="Low complexity" evidence="5">
    <location>
        <begin position="1"/>
        <end position="16"/>
    </location>
</feature>
<gene>
    <name evidence="7" type="ORF">PRK78_004889</name>
</gene>
<protein>
    <recommendedName>
        <fullName evidence="6">IBR domain-containing protein</fullName>
    </recommendedName>
</protein>
<feature type="domain" description="IBR" evidence="6">
    <location>
        <begin position="191"/>
        <end position="243"/>
    </location>
</feature>
<dbReference type="Proteomes" id="UP001219355">
    <property type="component" value="Chromosome 3"/>
</dbReference>
<name>A0AAF0DIT8_9EURO</name>
<keyword evidence="1" id="KW-0479">Metal-binding</keyword>
<dbReference type="AlphaFoldDB" id="A0AAF0DIT8"/>
<keyword evidence="3" id="KW-0833">Ubl conjugation pathway</keyword>
<organism evidence="7 8">
    <name type="scientific">Emydomyces testavorans</name>
    <dbReference type="NCBI Taxonomy" id="2070801"/>
    <lineage>
        <taxon>Eukaryota</taxon>
        <taxon>Fungi</taxon>
        <taxon>Dikarya</taxon>
        <taxon>Ascomycota</taxon>
        <taxon>Pezizomycotina</taxon>
        <taxon>Eurotiomycetes</taxon>
        <taxon>Eurotiomycetidae</taxon>
        <taxon>Onygenales</taxon>
        <taxon>Nannizziopsiaceae</taxon>
        <taxon>Emydomyces</taxon>
    </lineage>
</organism>
<evidence type="ECO:0000256" key="5">
    <source>
        <dbReference type="SAM" id="MobiDB-lite"/>
    </source>
</evidence>
<dbReference type="GO" id="GO:0008270">
    <property type="term" value="F:zinc ion binding"/>
    <property type="evidence" value="ECO:0007669"/>
    <property type="project" value="UniProtKB-KW"/>
</dbReference>
<dbReference type="InterPro" id="IPR002867">
    <property type="entry name" value="IBR_dom"/>
</dbReference>
<dbReference type="PANTHER" id="PTHR11685">
    <property type="entry name" value="RBR FAMILY RING FINGER AND IBR DOMAIN-CONTAINING"/>
    <property type="match status" value="1"/>
</dbReference>
<evidence type="ECO:0000256" key="2">
    <source>
        <dbReference type="ARBA" id="ARBA00022771"/>
    </source>
</evidence>
<sequence length="320" mass="35530">MEGSSMPSLPKPLSSKSKVEKIKNDASGTRPAAPHKYSTRLNAPILRLQKAAARRKKGRSKPLSIQERKALLRLRVRTFESSPATDIRKLGKTYRECVICAETKLFDDNGDGFPYFGSCAHPPATCAKCVQIHVINCLESRVTYTWKEKRCKIDWSKCTCPDCNVSLTLNDLVLGLSKDSFAQVAAVRARKRKEAHPSWYPCPAPGCVGGAVLVDEFPRLTCSKCNQVSCVIHGSPWHEGYTCSEFNDSHPDALVSRTSEDVVRKLSKKCPRQTCGARIEKFGGCNMMTCAVCGEVFGWSQTQYDDEHTRPGNLTTSYQN</sequence>
<dbReference type="GO" id="GO:0004842">
    <property type="term" value="F:ubiquitin-protein transferase activity"/>
    <property type="evidence" value="ECO:0007669"/>
    <property type="project" value="InterPro"/>
</dbReference>
<accession>A0AAF0DIT8</accession>
<dbReference type="InterPro" id="IPR031127">
    <property type="entry name" value="E3_UB_ligase_RBR"/>
</dbReference>
<evidence type="ECO:0000256" key="4">
    <source>
        <dbReference type="ARBA" id="ARBA00022833"/>
    </source>
</evidence>
<dbReference type="EMBL" id="CP120629">
    <property type="protein sequence ID" value="WEW59417.1"/>
    <property type="molecule type" value="Genomic_DNA"/>
</dbReference>
<dbReference type="CDD" id="cd20335">
    <property type="entry name" value="BRcat_RBR"/>
    <property type="match status" value="1"/>
</dbReference>
<dbReference type="Gene3D" id="1.20.120.1750">
    <property type="match status" value="1"/>
</dbReference>
<evidence type="ECO:0000256" key="3">
    <source>
        <dbReference type="ARBA" id="ARBA00022786"/>
    </source>
</evidence>
<proteinExistence type="predicted"/>
<keyword evidence="2" id="KW-0863">Zinc-finger</keyword>
<evidence type="ECO:0000256" key="1">
    <source>
        <dbReference type="ARBA" id="ARBA00022723"/>
    </source>
</evidence>
<reference evidence="7" key="1">
    <citation type="submission" date="2023-03" db="EMBL/GenBank/DDBJ databases">
        <title>Emydomyces testavorans Genome Sequence.</title>
        <authorList>
            <person name="Hoyer L."/>
        </authorList>
    </citation>
    <scope>NUCLEOTIDE SEQUENCE</scope>
    <source>
        <strain evidence="7">16-2883</strain>
    </source>
</reference>
<dbReference type="SUPFAM" id="SSF57850">
    <property type="entry name" value="RING/U-box"/>
    <property type="match status" value="2"/>
</dbReference>
<dbReference type="GO" id="GO:0016567">
    <property type="term" value="P:protein ubiquitination"/>
    <property type="evidence" value="ECO:0007669"/>
    <property type="project" value="InterPro"/>
</dbReference>
<evidence type="ECO:0000313" key="8">
    <source>
        <dbReference type="Proteomes" id="UP001219355"/>
    </source>
</evidence>
<evidence type="ECO:0000259" key="6">
    <source>
        <dbReference type="Pfam" id="PF01485"/>
    </source>
</evidence>
<dbReference type="Pfam" id="PF01485">
    <property type="entry name" value="IBR"/>
    <property type="match status" value="1"/>
</dbReference>